<comment type="caution">
    <text evidence="14">The sequence shown here is derived from an EMBL/GenBank/DDBJ whole genome shotgun (WGS) entry which is preliminary data.</text>
</comment>
<dbReference type="InterPro" id="IPR039042">
    <property type="entry name" value="Alg13-like"/>
</dbReference>
<keyword evidence="8 12" id="KW-0256">Endoplasmic reticulum</keyword>
<feature type="domain" description="Glycosyl transferase family 28 C-terminal" evidence="13">
    <location>
        <begin position="3"/>
        <end position="163"/>
    </location>
</feature>
<dbReference type="EC" id="2.4.1.141" evidence="4 12"/>
<dbReference type="Pfam" id="PF04101">
    <property type="entry name" value="Glyco_tran_28_C"/>
    <property type="match status" value="1"/>
</dbReference>
<dbReference type="InterPro" id="IPR007235">
    <property type="entry name" value="Glyco_trans_28_C"/>
</dbReference>
<dbReference type="PANTHER" id="PTHR12867">
    <property type="entry name" value="GLYCOSYL TRANSFERASE-RELATED"/>
    <property type="match status" value="1"/>
</dbReference>
<comment type="subunit">
    <text evidence="3 12">Heterodimer with ALG14 to form a functional enzyme.</text>
</comment>
<sequence length="172" mass="19197">MIAFITVGSTRFDALIAAIFTSQVLSTFKKKGYTKLTVQCGHSTFKYANEIKNGETKALDQEGIEIKIWKFKPSLEEEFEKADLVVGHAGSGTILDVLRKGKAMIVVPNPTLLDNHQVELAERLEEMEYLIAATVETLPQAIKRFDTRKTKPFPPFDGSRFAKIVDEALGFT</sequence>
<dbReference type="GO" id="GO:0004577">
    <property type="term" value="F:N-acetylglucosaminyldiphosphodolichol N-acetylglucosaminyltransferase activity"/>
    <property type="evidence" value="ECO:0007669"/>
    <property type="project" value="UniProtKB-EC"/>
</dbReference>
<protein>
    <recommendedName>
        <fullName evidence="5 12">UDP-N-acetylglucosamine transferase subunit ALG13</fullName>
        <ecNumber evidence="4 12">2.4.1.141</ecNumber>
    </recommendedName>
    <alternativeName>
        <fullName evidence="10 12">Asparagine-linked glycosylation protein 13</fullName>
    </alternativeName>
</protein>
<dbReference type="OrthoDB" id="20273at2759"/>
<keyword evidence="7 12" id="KW-0808">Transferase</keyword>
<evidence type="ECO:0000256" key="11">
    <source>
        <dbReference type="ARBA" id="ARBA00048184"/>
    </source>
</evidence>
<dbReference type="EMBL" id="MU157881">
    <property type="protein sequence ID" value="KAF9525631.1"/>
    <property type="molecule type" value="Genomic_DNA"/>
</dbReference>
<evidence type="ECO:0000256" key="6">
    <source>
        <dbReference type="ARBA" id="ARBA00022676"/>
    </source>
</evidence>
<organism evidence="14 15">
    <name type="scientific">Crepidotus variabilis</name>
    <dbReference type="NCBI Taxonomy" id="179855"/>
    <lineage>
        <taxon>Eukaryota</taxon>
        <taxon>Fungi</taxon>
        <taxon>Dikarya</taxon>
        <taxon>Basidiomycota</taxon>
        <taxon>Agaricomycotina</taxon>
        <taxon>Agaricomycetes</taxon>
        <taxon>Agaricomycetidae</taxon>
        <taxon>Agaricales</taxon>
        <taxon>Agaricineae</taxon>
        <taxon>Crepidotaceae</taxon>
        <taxon>Crepidotus</taxon>
    </lineage>
</organism>
<evidence type="ECO:0000256" key="3">
    <source>
        <dbReference type="ARBA" id="ARBA00011198"/>
    </source>
</evidence>
<dbReference type="GO" id="GO:0005783">
    <property type="term" value="C:endoplasmic reticulum"/>
    <property type="evidence" value="ECO:0007669"/>
    <property type="project" value="UniProtKB-SubCell"/>
</dbReference>
<dbReference type="SUPFAM" id="SSF53756">
    <property type="entry name" value="UDP-Glycosyltransferase/glycogen phosphorylase"/>
    <property type="match status" value="1"/>
</dbReference>
<evidence type="ECO:0000256" key="12">
    <source>
        <dbReference type="RuleBase" id="RU362128"/>
    </source>
</evidence>
<dbReference type="Proteomes" id="UP000807306">
    <property type="component" value="Unassembled WGS sequence"/>
</dbReference>
<name>A0A9P6JLZ1_9AGAR</name>
<evidence type="ECO:0000256" key="8">
    <source>
        <dbReference type="ARBA" id="ARBA00022824"/>
    </source>
</evidence>
<dbReference type="PANTHER" id="PTHR12867:SF6">
    <property type="entry name" value="N-ACETYLGLUCOSAMINYLDIPHOSPHODOLICHOL N-ACETYLGLUCOSAMINYLTRANSFERASE"/>
    <property type="match status" value="1"/>
</dbReference>
<evidence type="ECO:0000256" key="10">
    <source>
        <dbReference type="ARBA" id="ARBA00032061"/>
    </source>
</evidence>
<dbReference type="AlphaFoldDB" id="A0A9P6JLZ1"/>
<comment type="subcellular location">
    <subcellularLocation>
        <location evidence="1 12">Endoplasmic reticulum</location>
    </subcellularLocation>
</comment>
<evidence type="ECO:0000313" key="14">
    <source>
        <dbReference type="EMBL" id="KAF9525631.1"/>
    </source>
</evidence>
<evidence type="ECO:0000256" key="2">
    <source>
        <dbReference type="ARBA" id="ARBA00006962"/>
    </source>
</evidence>
<evidence type="ECO:0000259" key="13">
    <source>
        <dbReference type="Pfam" id="PF04101"/>
    </source>
</evidence>
<comment type="function">
    <text evidence="9 12">Involved in protein N-glycosylation. Essential for the second step of the dolichol-linked oligosaccharide pathway.</text>
</comment>
<keyword evidence="6 12" id="KW-0328">Glycosyltransferase</keyword>
<evidence type="ECO:0000256" key="4">
    <source>
        <dbReference type="ARBA" id="ARBA00012614"/>
    </source>
</evidence>
<proteinExistence type="inferred from homology"/>
<evidence type="ECO:0000256" key="5">
    <source>
        <dbReference type="ARBA" id="ARBA00017468"/>
    </source>
</evidence>
<comment type="catalytic activity">
    <reaction evidence="11">
        <text>an N-acetyl-alpha-D-glucosaminyl-diphospho-di-trans,poly-cis-dolichol + UDP-N-acetyl-alpha-D-glucosamine = an N,N'-diacetylchitobiosyl-diphospho-di-trans,poly-cis-dolichol + UDP + H(+)</text>
        <dbReference type="Rhea" id="RHEA:23380"/>
        <dbReference type="Rhea" id="RHEA-COMP:19507"/>
        <dbReference type="Rhea" id="RHEA-COMP:19510"/>
        <dbReference type="ChEBI" id="CHEBI:15378"/>
        <dbReference type="ChEBI" id="CHEBI:57269"/>
        <dbReference type="ChEBI" id="CHEBI:57705"/>
        <dbReference type="ChEBI" id="CHEBI:58223"/>
        <dbReference type="ChEBI" id="CHEBI:58427"/>
        <dbReference type="EC" id="2.4.1.141"/>
    </reaction>
</comment>
<dbReference type="Gene3D" id="3.40.50.2000">
    <property type="entry name" value="Glycogen Phosphorylase B"/>
    <property type="match status" value="1"/>
</dbReference>
<evidence type="ECO:0000256" key="7">
    <source>
        <dbReference type="ARBA" id="ARBA00022679"/>
    </source>
</evidence>
<reference evidence="14" key="1">
    <citation type="submission" date="2020-11" db="EMBL/GenBank/DDBJ databases">
        <authorList>
            <consortium name="DOE Joint Genome Institute"/>
            <person name="Ahrendt S."/>
            <person name="Riley R."/>
            <person name="Andreopoulos W."/>
            <person name="Labutti K."/>
            <person name="Pangilinan J."/>
            <person name="Ruiz-Duenas F.J."/>
            <person name="Barrasa J.M."/>
            <person name="Sanchez-Garcia M."/>
            <person name="Camarero S."/>
            <person name="Miyauchi S."/>
            <person name="Serrano A."/>
            <person name="Linde D."/>
            <person name="Babiker R."/>
            <person name="Drula E."/>
            <person name="Ayuso-Fernandez I."/>
            <person name="Pacheco R."/>
            <person name="Padilla G."/>
            <person name="Ferreira P."/>
            <person name="Barriuso J."/>
            <person name="Kellner H."/>
            <person name="Castanera R."/>
            <person name="Alfaro M."/>
            <person name="Ramirez L."/>
            <person name="Pisabarro A.G."/>
            <person name="Kuo A."/>
            <person name="Tritt A."/>
            <person name="Lipzen A."/>
            <person name="He G."/>
            <person name="Yan M."/>
            <person name="Ng V."/>
            <person name="Cullen D."/>
            <person name="Martin F."/>
            <person name="Rosso M.-N."/>
            <person name="Henrissat B."/>
            <person name="Hibbett D."/>
            <person name="Martinez A.T."/>
            <person name="Grigoriev I.V."/>
        </authorList>
    </citation>
    <scope>NUCLEOTIDE SEQUENCE</scope>
    <source>
        <strain evidence="14">CBS 506.95</strain>
    </source>
</reference>
<evidence type="ECO:0000256" key="1">
    <source>
        <dbReference type="ARBA" id="ARBA00004240"/>
    </source>
</evidence>
<accession>A0A9P6JLZ1</accession>
<dbReference type="GO" id="GO:0006488">
    <property type="term" value="P:dolichol-linked oligosaccharide biosynthetic process"/>
    <property type="evidence" value="ECO:0007669"/>
    <property type="project" value="InterPro"/>
</dbReference>
<evidence type="ECO:0000313" key="15">
    <source>
        <dbReference type="Proteomes" id="UP000807306"/>
    </source>
</evidence>
<evidence type="ECO:0000256" key="9">
    <source>
        <dbReference type="ARBA" id="ARBA00024804"/>
    </source>
</evidence>
<gene>
    <name evidence="12" type="primary">ALG13</name>
    <name evidence="14" type="ORF">CPB83DRAFT_859079</name>
</gene>
<keyword evidence="15" id="KW-1185">Reference proteome</keyword>
<comment type="similarity">
    <text evidence="2 12">Belongs to the glycosyltransferase 28 family.</text>
</comment>